<comment type="similarity">
    <text evidence="1 5">Belongs to the GcvH family.</text>
</comment>
<dbReference type="InterPro" id="IPR011053">
    <property type="entry name" value="Single_hybrid_motif"/>
</dbReference>
<dbReference type="PANTHER" id="PTHR11715:SF3">
    <property type="entry name" value="GLYCINE CLEAVAGE SYSTEM H PROTEIN-RELATED"/>
    <property type="match status" value="1"/>
</dbReference>
<proteinExistence type="inferred from homology"/>
<keyword evidence="8" id="KW-1185">Reference proteome</keyword>
<dbReference type="SUPFAM" id="SSF51230">
    <property type="entry name" value="Single hybrid motif"/>
    <property type="match status" value="1"/>
</dbReference>
<dbReference type="InterPro" id="IPR003016">
    <property type="entry name" value="2-oxoA_DH_lipoyl-BS"/>
</dbReference>
<dbReference type="InterPro" id="IPR017453">
    <property type="entry name" value="GCV_H_sub"/>
</dbReference>
<dbReference type="PANTHER" id="PTHR11715">
    <property type="entry name" value="GLYCINE CLEAVAGE SYSTEM H PROTEIN"/>
    <property type="match status" value="1"/>
</dbReference>
<gene>
    <name evidence="7" type="ORF">RN001_010247</name>
</gene>
<evidence type="ECO:0000256" key="1">
    <source>
        <dbReference type="ARBA" id="ARBA00009249"/>
    </source>
</evidence>
<dbReference type="GO" id="GO:0005739">
    <property type="term" value="C:mitochondrion"/>
    <property type="evidence" value="ECO:0007669"/>
    <property type="project" value="UniProtKB-SubCell"/>
</dbReference>
<keyword evidence="2 4" id="KW-0450">Lipoyl</keyword>
<dbReference type="GO" id="GO:0019464">
    <property type="term" value="P:glycine decarboxylation via glycine cleavage system"/>
    <property type="evidence" value="ECO:0007669"/>
    <property type="project" value="UniProtKB-UniRule"/>
</dbReference>
<evidence type="ECO:0000259" key="6">
    <source>
        <dbReference type="PROSITE" id="PS50968"/>
    </source>
</evidence>
<keyword evidence="3 5" id="KW-0809">Transit peptide</keyword>
<comment type="cofactor">
    <cofactor evidence="5">
        <name>(R)-lipoate</name>
        <dbReference type="ChEBI" id="CHEBI:83088"/>
    </cofactor>
    <text evidence="5">Binds 1 lipoyl cofactor covalently.</text>
</comment>
<evidence type="ECO:0000313" key="8">
    <source>
        <dbReference type="Proteomes" id="UP001353858"/>
    </source>
</evidence>
<comment type="caution">
    <text evidence="7">The sequence shown here is derived from an EMBL/GenBank/DDBJ whole genome shotgun (WGS) entry which is preliminary data.</text>
</comment>
<dbReference type="InterPro" id="IPR033753">
    <property type="entry name" value="GCV_H/Fam206"/>
</dbReference>
<dbReference type="PROSITE" id="PS50968">
    <property type="entry name" value="BIOTINYL_LIPOYL"/>
    <property type="match status" value="1"/>
</dbReference>
<name>A0AAN7S8H6_9COLE</name>
<dbReference type="Pfam" id="PF01597">
    <property type="entry name" value="GCV_H"/>
    <property type="match status" value="1"/>
</dbReference>
<comment type="function">
    <text evidence="5">The H protein shuttles the methylamine group of glycine from the P protein to the T protein.</text>
</comment>
<comment type="subcellular location">
    <subcellularLocation>
        <location evidence="5">Mitochondrion</location>
    </subcellularLocation>
</comment>
<evidence type="ECO:0000256" key="3">
    <source>
        <dbReference type="ARBA" id="ARBA00022946"/>
    </source>
</evidence>
<evidence type="ECO:0000256" key="5">
    <source>
        <dbReference type="RuleBase" id="RU364055"/>
    </source>
</evidence>
<comment type="subunit">
    <text evidence="5">The glycine cleavage system is composed of four proteins: P, T, L and H.</text>
</comment>
<dbReference type="GO" id="GO:0009249">
    <property type="term" value="P:protein lipoylation"/>
    <property type="evidence" value="ECO:0007669"/>
    <property type="project" value="TreeGrafter"/>
</dbReference>
<dbReference type="Gene3D" id="2.40.50.100">
    <property type="match status" value="1"/>
</dbReference>
<dbReference type="Proteomes" id="UP001353858">
    <property type="component" value="Unassembled WGS sequence"/>
</dbReference>
<feature type="modified residue" description="N6-lipoyllysine" evidence="4">
    <location>
        <position position="100"/>
    </location>
</feature>
<dbReference type="EMBL" id="JARPUR010000004">
    <property type="protein sequence ID" value="KAK4877741.1"/>
    <property type="molecule type" value="Genomic_DNA"/>
</dbReference>
<accession>A0AAN7S8H6</accession>
<dbReference type="InterPro" id="IPR000089">
    <property type="entry name" value="Biotin_lipoyl"/>
</dbReference>
<dbReference type="GO" id="GO:0005960">
    <property type="term" value="C:glycine cleavage complex"/>
    <property type="evidence" value="ECO:0007669"/>
    <property type="project" value="UniProtKB-UniRule"/>
</dbReference>
<dbReference type="HAMAP" id="MF_00272">
    <property type="entry name" value="GcvH"/>
    <property type="match status" value="1"/>
</dbReference>
<evidence type="ECO:0000256" key="4">
    <source>
        <dbReference type="PIRSR" id="PIRSR617453-50"/>
    </source>
</evidence>
<dbReference type="PROSITE" id="PS00189">
    <property type="entry name" value="LIPOYL"/>
    <property type="match status" value="1"/>
</dbReference>
<protein>
    <recommendedName>
        <fullName evidence="5">Glycine cleavage system H protein</fullName>
    </recommendedName>
</protein>
<dbReference type="AlphaFoldDB" id="A0AAN7S8H6"/>
<organism evidence="7 8">
    <name type="scientific">Aquatica leii</name>
    <dbReference type="NCBI Taxonomy" id="1421715"/>
    <lineage>
        <taxon>Eukaryota</taxon>
        <taxon>Metazoa</taxon>
        <taxon>Ecdysozoa</taxon>
        <taxon>Arthropoda</taxon>
        <taxon>Hexapoda</taxon>
        <taxon>Insecta</taxon>
        <taxon>Pterygota</taxon>
        <taxon>Neoptera</taxon>
        <taxon>Endopterygota</taxon>
        <taxon>Coleoptera</taxon>
        <taxon>Polyphaga</taxon>
        <taxon>Elateriformia</taxon>
        <taxon>Elateroidea</taxon>
        <taxon>Lampyridae</taxon>
        <taxon>Luciolinae</taxon>
        <taxon>Aquatica</taxon>
    </lineage>
</organism>
<dbReference type="NCBIfam" id="TIGR00527">
    <property type="entry name" value="gcvH"/>
    <property type="match status" value="1"/>
</dbReference>
<keyword evidence="5" id="KW-0496">Mitochondrion</keyword>
<sequence length="166" mass="18643">MVIHRLITRAARVVHKSAAFNKTSCLNTQIVRLISIGRCNFAERLYTNKHEWVEVDGKIGIVGISDYAQSALGDVVYAQLPDVDKTFTQNDECGALESVKAASELFTPVSGKVVAKNNDVEDTPSLINSSCYDKGWLFKIELNKETELKELMNETQYKEFLKSNEH</sequence>
<dbReference type="NCBIfam" id="NF002270">
    <property type="entry name" value="PRK01202.1"/>
    <property type="match status" value="1"/>
</dbReference>
<dbReference type="InterPro" id="IPR002930">
    <property type="entry name" value="GCV_H"/>
</dbReference>
<dbReference type="CDD" id="cd06848">
    <property type="entry name" value="GCS_H"/>
    <property type="match status" value="1"/>
</dbReference>
<feature type="domain" description="Lipoyl-binding" evidence="6">
    <location>
        <begin position="59"/>
        <end position="141"/>
    </location>
</feature>
<reference evidence="8" key="1">
    <citation type="submission" date="2023-01" db="EMBL/GenBank/DDBJ databases">
        <title>Key to firefly adult light organ development and bioluminescence: homeobox transcription factors regulate luciferase expression and transportation to peroxisome.</title>
        <authorList>
            <person name="Fu X."/>
        </authorList>
    </citation>
    <scope>NUCLEOTIDE SEQUENCE [LARGE SCALE GENOMIC DNA]</scope>
</reference>
<evidence type="ECO:0000313" key="7">
    <source>
        <dbReference type="EMBL" id="KAK4877741.1"/>
    </source>
</evidence>
<evidence type="ECO:0000256" key="2">
    <source>
        <dbReference type="ARBA" id="ARBA00022823"/>
    </source>
</evidence>